<organism evidence="2 3">
    <name type="scientific">Dendroctonus ponderosae</name>
    <name type="common">Mountain pine beetle</name>
    <dbReference type="NCBI Taxonomy" id="77166"/>
    <lineage>
        <taxon>Eukaryota</taxon>
        <taxon>Metazoa</taxon>
        <taxon>Ecdysozoa</taxon>
        <taxon>Arthropoda</taxon>
        <taxon>Hexapoda</taxon>
        <taxon>Insecta</taxon>
        <taxon>Pterygota</taxon>
        <taxon>Neoptera</taxon>
        <taxon>Endopterygota</taxon>
        <taxon>Coleoptera</taxon>
        <taxon>Polyphaga</taxon>
        <taxon>Cucujiformia</taxon>
        <taxon>Curculionidae</taxon>
        <taxon>Scolytinae</taxon>
        <taxon>Dendroctonus</taxon>
    </lineage>
</organism>
<dbReference type="EMBL" id="KB631792">
    <property type="protein sequence ID" value="ERL86107.1"/>
    <property type="molecule type" value="Genomic_DNA"/>
</dbReference>
<feature type="compositionally biased region" description="Pro residues" evidence="1">
    <location>
        <begin position="95"/>
        <end position="105"/>
    </location>
</feature>
<protein>
    <submittedName>
        <fullName evidence="2">Uncharacterized protein</fullName>
    </submittedName>
</protein>
<evidence type="ECO:0000256" key="1">
    <source>
        <dbReference type="SAM" id="MobiDB-lite"/>
    </source>
</evidence>
<evidence type="ECO:0000313" key="3">
    <source>
        <dbReference type="Proteomes" id="UP000030742"/>
    </source>
</evidence>
<reference evidence="2 3" key="1">
    <citation type="journal article" date="2013" name="Genome Biol.">
        <title>Draft genome of the mountain pine beetle, Dendroctonus ponderosae Hopkins, a major forest pest.</title>
        <authorList>
            <person name="Keeling C.I."/>
            <person name="Yuen M.M."/>
            <person name="Liao N.Y."/>
            <person name="Docking T.R."/>
            <person name="Chan S.K."/>
            <person name="Taylor G.A."/>
            <person name="Palmquist D.L."/>
            <person name="Jackman S.D."/>
            <person name="Nguyen A."/>
            <person name="Li M."/>
            <person name="Henderson H."/>
            <person name="Janes J.K."/>
            <person name="Zhao Y."/>
            <person name="Pandoh P."/>
            <person name="Moore R."/>
            <person name="Sperling F.A."/>
            <person name="Huber D.P."/>
            <person name="Birol I."/>
            <person name="Jones S.J."/>
            <person name="Bohlmann J."/>
        </authorList>
    </citation>
    <scope>NUCLEOTIDE SEQUENCE</scope>
</reference>
<sequence>MIGYKNGDGSGKSSTILLSDLLPIFGPSSQGYGPTSGCPSPGPTLRPPHYLKHHLQHKMGFAGVGPGSAPPSPGPQNFHMGPPGHHHSGMGVPPSMGPPHIPPSSSPMLTNNHPHEGPMPPPSSTPNSHSQLVNDMLDNGITTTSQGSMNTHVTATSVGSVTSVVTTGPDGAPIDEGSQQSTLSNASAASGEDPACPPTPKSNRKNDMGHYSHPPTPQGAVSHEDYGEISSPGWARPPASPVSRKV</sequence>
<feature type="compositionally biased region" description="Low complexity" evidence="1">
    <location>
        <begin position="79"/>
        <end position="94"/>
    </location>
</feature>
<proteinExistence type="predicted"/>
<name>U4TZ40_DENPD</name>
<dbReference type="Proteomes" id="UP000030742">
    <property type="component" value="Unassembled WGS sequence"/>
</dbReference>
<dbReference type="OrthoDB" id="8709537at2759"/>
<evidence type="ECO:0000313" key="2">
    <source>
        <dbReference type="EMBL" id="ERL86107.1"/>
    </source>
</evidence>
<feature type="region of interest" description="Disordered" evidence="1">
    <location>
        <begin position="61"/>
        <end position="134"/>
    </location>
</feature>
<feature type="compositionally biased region" description="Polar residues" evidence="1">
    <location>
        <begin position="177"/>
        <end position="188"/>
    </location>
</feature>
<gene>
    <name evidence="2" type="ORF">D910_03521</name>
</gene>
<feature type="region of interest" description="Disordered" evidence="1">
    <location>
        <begin position="162"/>
        <end position="246"/>
    </location>
</feature>
<dbReference type="STRING" id="77166.U4TZ40"/>
<accession>U4TZ40</accession>
<dbReference type="AlphaFoldDB" id="U4TZ40"/>